<dbReference type="PANTHER" id="PTHR31635">
    <property type="entry name" value="REVERSE TRANSCRIPTASE DOMAIN-CONTAINING PROTEIN-RELATED"/>
    <property type="match status" value="1"/>
</dbReference>
<evidence type="ECO:0008006" key="3">
    <source>
        <dbReference type="Google" id="ProtNLM"/>
    </source>
</evidence>
<sequence>MSILPKFIYLFQCIPLKVPMTFFKDLDKAISLFLWRKKVPRVKLLTLQAPYAKGGLNLPNFRVYYLASQFRTLWMWTHSNDNNVRWVSIEQQELKFGSLAIIPFLSSKKQLSTITSNPLILATYNAWFQLHAFLNLNIQLLVNTPFKDNPSIPQPIADGILQTWVRKGIRLVRDLYTNNVFASFDQLSEFYDLHRHSFFKYLQIRHWIKSQSLEIFPDKPEETLLESCLLDPKRITTKGLISCVYRMVLDSSPTYNKYSTKSKWESDLNCKYDDKNWSGLLNSSQTILISTKHRQIQFNIFHRTYYTPYRLNKMNANITNRCHRCKTSVGDLLHMLWNCVHLQIYWNNVILITSTVCGLPLDPDPRIWILGDYSALLTPHPTAVLMEGIAMQT</sequence>
<accession>A0A3B3V2X0</accession>
<reference evidence="1" key="2">
    <citation type="submission" date="2025-09" db="UniProtKB">
        <authorList>
            <consortium name="Ensembl"/>
        </authorList>
    </citation>
    <scope>IDENTIFICATION</scope>
</reference>
<reference evidence="1" key="1">
    <citation type="submission" date="2025-08" db="UniProtKB">
        <authorList>
            <consortium name="Ensembl"/>
        </authorList>
    </citation>
    <scope>IDENTIFICATION</scope>
</reference>
<proteinExistence type="predicted"/>
<keyword evidence="2" id="KW-1185">Reference proteome</keyword>
<dbReference type="AlphaFoldDB" id="A0A3B3V2X0"/>
<dbReference type="PANTHER" id="PTHR31635:SF196">
    <property type="entry name" value="REVERSE TRANSCRIPTASE DOMAIN-CONTAINING PROTEIN-RELATED"/>
    <property type="match status" value="1"/>
</dbReference>
<organism evidence="1 2">
    <name type="scientific">Poecilia latipinna</name>
    <name type="common">sailfin molly</name>
    <dbReference type="NCBI Taxonomy" id="48699"/>
    <lineage>
        <taxon>Eukaryota</taxon>
        <taxon>Metazoa</taxon>
        <taxon>Chordata</taxon>
        <taxon>Craniata</taxon>
        <taxon>Vertebrata</taxon>
        <taxon>Euteleostomi</taxon>
        <taxon>Actinopterygii</taxon>
        <taxon>Neopterygii</taxon>
        <taxon>Teleostei</taxon>
        <taxon>Neoteleostei</taxon>
        <taxon>Acanthomorphata</taxon>
        <taxon>Ovalentaria</taxon>
        <taxon>Atherinomorphae</taxon>
        <taxon>Cyprinodontiformes</taxon>
        <taxon>Poeciliidae</taxon>
        <taxon>Poeciliinae</taxon>
        <taxon>Poecilia</taxon>
    </lineage>
</organism>
<dbReference type="GeneTree" id="ENSGT01150000286916"/>
<evidence type="ECO:0000313" key="2">
    <source>
        <dbReference type="Proteomes" id="UP000261500"/>
    </source>
</evidence>
<protein>
    <recommendedName>
        <fullName evidence="3">Reverse transcriptase zinc-binding domain-containing protein</fullName>
    </recommendedName>
</protein>
<name>A0A3B3V2X0_9TELE</name>
<dbReference type="Ensembl" id="ENSPLAT00000016555.1">
    <property type="protein sequence ID" value="ENSPLAP00000019254.1"/>
    <property type="gene ID" value="ENSPLAG00000001182.1"/>
</dbReference>
<dbReference type="Proteomes" id="UP000261500">
    <property type="component" value="Unplaced"/>
</dbReference>
<evidence type="ECO:0000313" key="1">
    <source>
        <dbReference type="Ensembl" id="ENSPLAP00000019254.1"/>
    </source>
</evidence>